<dbReference type="AlphaFoldDB" id="A0AAD7E4N9"/>
<evidence type="ECO:0000256" key="6">
    <source>
        <dbReference type="ARBA" id="ARBA00023136"/>
    </source>
</evidence>
<dbReference type="InterPro" id="IPR049625">
    <property type="entry name" value="Glyco_transf_61_cat"/>
</dbReference>
<keyword evidence="4" id="KW-0812">Transmembrane</keyword>
<feature type="domain" description="Glycosyltransferase 61 catalytic" evidence="9">
    <location>
        <begin position="337"/>
        <end position="447"/>
    </location>
</feature>
<evidence type="ECO:0000256" key="7">
    <source>
        <dbReference type="ARBA" id="ARBA00023180"/>
    </source>
</evidence>
<dbReference type="GO" id="GO:0005783">
    <property type="term" value="C:endoplasmic reticulum"/>
    <property type="evidence" value="ECO:0007669"/>
    <property type="project" value="TreeGrafter"/>
</dbReference>
<evidence type="ECO:0000256" key="4">
    <source>
        <dbReference type="ARBA" id="ARBA00022692"/>
    </source>
</evidence>
<sequence>MFQPSRRDLVFILLGASCFYIFAAYVAYTPNPAIVINAAHPQYPINEPVTKTVTIVTTRTGYPTPTKATTLDLGLVETLPETTVVAHAPGWTIFRNLYMSGGALILLTSDPSSFPPPRLMTSTGLPGNLTNDPERIPTSRDMQFITPEEARVKWGGDISGGDRNRVLTVEGTTLLYNDPPQFLKHYFHFVAELIYGTWVFLYGAFADHQAESPPVAIADASFTPPLISTSTPTINRAIFIHSDVDGWRDAPGFNGYFTRAVFPSMTIEISTDWKDRINATANTKIGRAWHFPLVLLTDRSAAFRDPICGAFTQRTAAVAWMMMARQGKIDLIGNWWASMRSALLRYAGGTPHEDLNPMLQVPDTVVITYINRQGTRRHLREEDNRALITAMEDLVDRKNRQGKKWEFHNVHAEQLSLDEQVRVAAKTTIMLGVHGNGLTHLVLMKPTRLSAVVEIFFPGGYARDYEWTSRSLGMRHYSVWNDTYDPSLHSKPPADSSSRSYTHPNELQVPGYPDGFHGTEIPVYAPLVAQLIDDHVTAREHGSPSVGFSPLHDVYDARSLT</sequence>
<dbReference type="GO" id="GO:0016020">
    <property type="term" value="C:membrane"/>
    <property type="evidence" value="ECO:0007669"/>
    <property type="project" value="UniProtKB-SubCell"/>
</dbReference>
<protein>
    <recommendedName>
        <fullName evidence="9">Glycosyltransferase 61 catalytic domain-containing protein</fullName>
    </recommendedName>
</protein>
<dbReference type="InterPro" id="IPR007657">
    <property type="entry name" value="Glycosyltransferase_61"/>
</dbReference>
<dbReference type="Pfam" id="PF04577">
    <property type="entry name" value="Glyco_transf_61"/>
    <property type="match status" value="1"/>
</dbReference>
<evidence type="ECO:0000256" key="2">
    <source>
        <dbReference type="ARBA" id="ARBA00022676"/>
    </source>
</evidence>
<dbReference type="EMBL" id="JARJCW010000003">
    <property type="protein sequence ID" value="KAJ7227192.1"/>
    <property type="molecule type" value="Genomic_DNA"/>
</dbReference>
<proteinExistence type="predicted"/>
<keyword evidence="6" id="KW-0472">Membrane</keyword>
<comment type="subcellular location">
    <subcellularLocation>
        <location evidence="1">Membrane</location>
        <topology evidence="1">Single-pass membrane protein</topology>
    </subcellularLocation>
</comment>
<feature type="region of interest" description="Disordered" evidence="8">
    <location>
        <begin position="488"/>
        <end position="511"/>
    </location>
</feature>
<organism evidence="10 11">
    <name type="scientific">Mycena pura</name>
    <dbReference type="NCBI Taxonomy" id="153505"/>
    <lineage>
        <taxon>Eukaryota</taxon>
        <taxon>Fungi</taxon>
        <taxon>Dikarya</taxon>
        <taxon>Basidiomycota</taxon>
        <taxon>Agaricomycotina</taxon>
        <taxon>Agaricomycetes</taxon>
        <taxon>Agaricomycetidae</taxon>
        <taxon>Agaricales</taxon>
        <taxon>Marasmiineae</taxon>
        <taxon>Mycenaceae</taxon>
        <taxon>Mycena</taxon>
    </lineage>
</organism>
<dbReference type="GO" id="GO:0035269">
    <property type="term" value="P:protein O-linked glycosylation via mannose"/>
    <property type="evidence" value="ECO:0007669"/>
    <property type="project" value="TreeGrafter"/>
</dbReference>
<evidence type="ECO:0000313" key="11">
    <source>
        <dbReference type="Proteomes" id="UP001219525"/>
    </source>
</evidence>
<evidence type="ECO:0000256" key="3">
    <source>
        <dbReference type="ARBA" id="ARBA00022679"/>
    </source>
</evidence>
<evidence type="ECO:0000256" key="1">
    <source>
        <dbReference type="ARBA" id="ARBA00004167"/>
    </source>
</evidence>
<evidence type="ECO:0000256" key="8">
    <source>
        <dbReference type="SAM" id="MobiDB-lite"/>
    </source>
</evidence>
<keyword evidence="2" id="KW-0328">Glycosyltransferase</keyword>
<reference evidence="10" key="1">
    <citation type="submission" date="2023-03" db="EMBL/GenBank/DDBJ databases">
        <title>Massive genome expansion in bonnet fungi (Mycena s.s.) driven by repeated elements and novel gene families across ecological guilds.</title>
        <authorList>
            <consortium name="Lawrence Berkeley National Laboratory"/>
            <person name="Harder C.B."/>
            <person name="Miyauchi S."/>
            <person name="Viragh M."/>
            <person name="Kuo A."/>
            <person name="Thoen E."/>
            <person name="Andreopoulos B."/>
            <person name="Lu D."/>
            <person name="Skrede I."/>
            <person name="Drula E."/>
            <person name="Henrissat B."/>
            <person name="Morin E."/>
            <person name="Kohler A."/>
            <person name="Barry K."/>
            <person name="LaButti K."/>
            <person name="Morin E."/>
            <person name="Salamov A."/>
            <person name="Lipzen A."/>
            <person name="Mereny Z."/>
            <person name="Hegedus B."/>
            <person name="Baldrian P."/>
            <person name="Stursova M."/>
            <person name="Weitz H."/>
            <person name="Taylor A."/>
            <person name="Grigoriev I.V."/>
            <person name="Nagy L.G."/>
            <person name="Martin F."/>
            <person name="Kauserud H."/>
        </authorList>
    </citation>
    <scope>NUCLEOTIDE SEQUENCE</scope>
    <source>
        <strain evidence="10">9144</strain>
    </source>
</reference>
<dbReference type="PANTHER" id="PTHR20961">
    <property type="entry name" value="GLYCOSYLTRANSFERASE"/>
    <property type="match status" value="1"/>
</dbReference>
<evidence type="ECO:0000256" key="5">
    <source>
        <dbReference type="ARBA" id="ARBA00022989"/>
    </source>
</evidence>
<evidence type="ECO:0000313" key="10">
    <source>
        <dbReference type="EMBL" id="KAJ7227192.1"/>
    </source>
</evidence>
<keyword evidence="5" id="KW-1133">Transmembrane helix</keyword>
<dbReference type="Proteomes" id="UP001219525">
    <property type="component" value="Unassembled WGS sequence"/>
</dbReference>
<keyword evidence="3" id="KW-0808">Transferase</keyword>
<comment type="caution">
    <text evidence="10">The sequence shown here is derived from an EMBL/GenBank/DDBJ whole genome shotgun (WGS) entry which is preliminary data.</text>
</comment>
<evidence type="ECO:0000259" key="9">
    <source>
        <dbReference type="Pfam" id="PF04577"/>
    </source>
</evidence>
<name>A0AAD7E4N9_9AGAR</name>
<keyword evidence="7" id="KW-0325">Glycoprotein</keyword>
<dbReference type="PANTHER" id="PTHR20961:SF38">
    <property type="entry name" value="PROTEIN O-LINKED-MANNOSE BETA-1,4-N-ACETYLGLUCOSAMINYLTRANSFERASE 2"/>
    <property type="match status" value="1"/>
</dbReference>
<gene>
    <name evidence="10" type="ORF">GGX14DRAFT_628752</name>
</gene>
<dbReference type="GO" id="GO:0097363">
    <property type="term" value="F:protein O-acetylglucosaminyltransferase activity"/>
    <property type="evidence" value="ECO:0007669"/>
    <property type="project" value="TreeGrafter"/>
</dbReference>
<feature type="compositionally biased region" description="Polar residues" evidence="8">
    <location>
        <begin position="495"/>
        <end position="505"/>
    </location>
</feature>
<keyword evidence="11" id="KW-1185">Reference proteome</keyword>
<accession>A0AAD7E4N9</accession>